<sequence length="387" mass="41096">MASIAAEIGEPRTREPTTAVWREQAIAEITQMEFAVKWLTSPAHTGTRLDDETAREILAILDRAHDAAVDRSLGWMQRIKSTLRGASVERAWGHIDAAAEALVRAAPPEFVAGQLPRVERRVERALKCDDARRIHLREVARRYAAPAEGAAAPGPVTESDREVIATALHAANCEARRKQSRVRSFRNMLLIWGVVLTITATGLGILGFLKPDLALFCFQPSGQAVCPTTVAVTDKSLAVSGQPAAAQDPRAVAEQDEATRVAARKGDVLLIEAIGLAAAALAAAAAVRRIHGTSTPYGVPFAVAVVKLPSGALTAALGLLLMRANFVPGLSALDSPAQIIGWAIIFGYAQQLFTRLVDQRAQTVLDGAGPESPPREVTAVARASAAT</sequence>
<feature type="transmembrane region" description="Helical" evidence="1">
    <location>
        <begin position="268"/>
        <end position="287"/>
    </location>
</feature>
<feature type="transmembrane region" description="Helical" evidence="1">
    <location>
        <begin position="187"/>
        <end position="209"/>
    </location>
</feature>
<evidence type="ECO:0000313" key="2">
    <source>
        <dbReference type="EMBL" id="MDA0160179.1"/>
    </source>
</evidence>
<protein>
    <submittedName>
        <fullName evidence="2">Uncharacterized protein</fullName>
    </submittedName>
</protein>
<organism evidence="2 3">
    <name type="scientific">Solirubrobacter ginsenosidimutans</name>
    <dbReference type="NCBI Taxonomy" id="490573"/>
    <lineage>
        <taxon>Bacteria</taxon>
        <taxon>Bacillati</taxon>
        <taxon>Actinomycetota</taxon>
        <taxon>Thermoleophilia</taxon>
        <taxon>Solirubrobacterales</taxon>
        <taxon>Solirubrobacteraceae</taxon>
        <taxon>Solirubrobacter</taxon>
    </lineage>
</organism>
<keyword evidence="3" id="KW-1185">Reference proteome</keyword>
<dbReference type="EMBL" id="JAPDOD010000004">
    <property type="protein sequence ID" value="MDA0160179.1"/>
    <property type="molecule type" value="Genomic_DNA"/>
</dbReference>
<keyword evidence="1" id="KW-1133">Transmembrane helix</keyword>
<evidence type="ECO:0000313" key="3">
    <source>
        <dbReference type="Proteomes" id="UP001149140"/>
    </source>
</evidence>
<keyword evidence="1" id="KW-0812">Transmembrane</keyword>
<evidence type="ECO:0000256" key="1">
    <source>
        <dbReference type="SAM" id="Phobius"/>
    </source>
</evidence>
<reference evidence="2" key="1">
    <citation type="submission" date="2022-10" db="EMBL/GenBank/DDBJ databases">
        <title>The WGS of Solirubrobacter ginsenosidimutans DSM 21036.</title>
        <authorList>
            <person name="Jiang Z."/>
        </authorList>
    </citation>
    <scope>NUCLEOTIDE SEQUENCE</scope>
    <source>
        <strain evidence="2">DSM 21036</strain>
    </source>
</reference>
<accession>A0A9X3MPS6</accession>
<feature type="transmembrane region" description="Helical" evidence="1">
    <location>
        <begin position="339"/>
        <end position="357"/>
    </location>
</feature>
<name>A0A9X3MPS6_9ACTN</name>
<dbReference type="RefSeq" id="WP_270038946.1">
    <property type="nucleotide sequence ID" value="NZ_JAPDOD010000004.1"/>
</dbReference>
<feature type="transmembrane region" description="Helical" evidence="1">
    <location>
        <begin position="299"/>
        <end position="319"/>
    </location>
</feature>
<dbReference type="AlphaFoldDB" id="A0A9X3MPS6"/>
<gene>
    <name evidence="2" type="ORF">OM076_07890</name>
</gene>
<proteinExistence type="predicted"/>
<keyword evidence="1" id="KW-0472">Membrane</keyword>
<dbReference type="Proteomes" id="UP001149140">
    <property type="component" value="Unassembled WGS sequence"/>
</dbReference>
<comment type="caution">
    <text evidence="2">The sequence shown here is derived from an EMBL/GenBank/DDBJ whole genome shotgun (WGS) entry which is preliminary data.</text>
</comment>